<dbReference type="eggNOG" id="COG0015">
    <property type="taxonomic scope" value="Bacteria"/>
</dbReference>
<accession>A0A016XDN1</accession>
<dbReference type="RefSeq" id="WP_035604145.1">
    <property type="nucleotide sequence ID" value="NZ_JEMG01000001.1"/>
</dbReference>
<evidence type="ECO:0000256" key="13">
    <source>
        <dbReference type="RuleBase" id="RU361172"/>
    </source>
</evidence>
<dbReference type="InterPro" id="IPR008948">
    <property type="entry name" value="L-Aspartase-like"/>
</dbReference>
<dbReference type="InterPro" id="IPR020557">
    <property type="entry name" value="Fumarate_lyase_CS"/>
</dbReference>
<dbReference type="Pfam" id="PF08328">
    <property type="entry name" value="ASL_C"/>
    <property type="match status" value="1"/>
</dbReference>
<dbReference type="PANTHER" id="PTHR43411">
    <property type="entry name" value="ADENYLOSUCCINATE LYASE"/>
    <property type="match status" value="1"/>
</dbReference>
<dbReference type="InterPro" id="IPR047136">
    <property type="entry name" value="PurB_bact"/>
</dbReference>
<dbReference type="Pfam" id="PF00206">
    <property type="entry name" value="Lyase_1"/>
    <property type="match status" value="1"/>
</dbReference>
<protein>
    <recommendedName>
        <fullName evidence="5 12">Adenylosuccinate lyase</fullName>
        <shortName evidence="13">ASL</shortName>
        <ecNumber evidence="4 12">4.3.2.2</ecNumber>
    </recommendedName>
    <alternativeName>
        <fullName evidence="10 13">Adenylosuccinase</fullName>
    </alternativeName>
</protein>
<name>A0A016XDN1_9BURK</name>
<evidence type="ECO:0000256" key="3">
    <source>
        <dbReference type="ARBA" id="ARBA00008273"/>
    </source>
</evidence>
<dbReference type="UniPathway" id="UPA00075">
    <property type="reaction ID" value="UER00336"/>
</dbReference>
<dbReference type="EMBL" id="JEMG01000001">
    <property type="protein sequence ID" value="EYC49926.1"/>
    <property type="molecule type" value="Genomic_DNA"/>
</dbReference>
<dbReference type="GO" id="GO:0044208">
    <property type="term" value="P:'de novo' AMP biosynthetic process"/>
    <property type="evidence" value="ECO:0007669"/>
    <property type="project" value="UniProtKB-UniPathway"/>
</dbReference>
<evidence type="ECO:0000256" key="7">
    <source>
        <dbReference type="ARBA" id="ARBA00023239"/>
    </source>
</evidence>
<comment type="pathway">
    <text evidence="2 13">Purine metabolism; AMP biosynthesis via de novo pathway; AMP from IMP: step 2/2.</text>
</comment>
<dbReference type="InterPro" id="IPR013539">
    <property type="entry name" value="PurB_C"/>
</dbReference>
<evidence type="ECO:0000256" key="5">
    <source>
        <dbReference type="ARBA" id="ARBA00017058"/>
    </source>
</evidence>
<evidence type="ECO:0000256" key="2">
    <source>
        <dbReference type="ARBA" id="ARBA00004734"/>
    </source>
</evidence>
<keyword evidence="7 13" id="KW-0456">Lyase</keyword>
<evidence type="ECO:0000256" key="11">
    <source>
        <dbReference type="ARBA" id="ARBA00049115"/>
    </source>
</evidence>
<evidence type="ECO:0000256" key="4">
    <source>
        <dbReference type="ARBA" id="ARBA00012339"/>
    </source>
</evidence>
<dbReference type="SUPFAM" id="SSF48557">
    <property type="entry name" value="L-aspartase-like"/>
    <property type="match status" value="1"/>
</dbReference>
<dbReference type="STRING" id="1458275.AZ34_01765"/>
<dbReference type="GO" id="GO:0005829">
    <property type="term" value="C:cytosol"/>
    <property type="evidence" value="ECO:0007669"/>
    <property type="project" value="TreeGrafter"/>
</dbReference>
<evidence type="ECO:0000259" key="15">
    <source>
        <dbReference type="Pfam" id="PF08328"/>
    </source>
</evidence>
<keyword evidence="6 13" id="KW-0658">Purine biosynthesis</keyword>
<comment type="similarity">
    <text evidence="3 13">Belongs to the lyase 1 family. Adenylosuccinate lyase subfamily.</text>
</comment>
<comment type="catalytic activity">
    <reaction evidence="11">
        <text>N(6)-(1,2-dicarboxyethyl)-AMP = fumarate + AMP</text>
        <dbReference type="Rhea" id="RHEA:16853"/>
        <dbReference type="ChEBI" id="CHEBI:29806"/>
        <dbReference type="ChEBI" id="CHEBI:57567"/>
        <dbReference type="ChEBI" id="CHEBI:456215"/>
        <dbReference type="EC" id="4.3.2.2"/>
    </reaction>
    <physiologicalReaction direction="left-to-right" evidence="11">
        <dbReference type="Rhea" id="RHEA:16854"/>
    </physiologicalReaction>
</comment>
<dbReference type="UniPathway" id="UPA00074">
    <property type="reaction ID" value="UER00132"/>
</dbReference>
<dbReference type="NCBIfam" id="TIGR00928">
    <property type="entry name" value="purB"/>
    <property type="match status" value="1"/>
</dbReference>
<organism evidence="16 17">
    <name type="scientific">Hylemonella gracilis str. Niagara R</name>
    <dbReference type="NCBI Taxonomy" id="1458275"/>
    <lineage>
        <taxon>Bacteria</taxon>
        <taxon>Pseudomonadati</taxon>
        <taxon>Pseudomonadota</taxon>
        <taxon>Betaproteobacteria</taxon>
        <taxon>Burkholderiales</taxon>
        <taxon>Comamonadaceae</taxon>
        <taxon>Hylemonella</taxon>
    </lineage>
</organism>
<dbReference type="GO" id="GO:0004018">
    <property type="term" value="F:N6-(1,2-dicarboxyethyl)AMP AMP-lyase (fumarate-forming) activity"/>
    <property type="evidence" value="ECO:0007669"/>
    <property type="project" value="UniProtKB-UniRule"/>
</dbReference>
<evidence type="ECO:0000256" key="1">
    <source>
        <dbReference type="ARBA" id="ARBA00004706"/>
    </source>
</evidence>
<dbReference type="Gene3D" id="1.20.200.10">
    <property type="entry name" value="Fumarase/aspartase (Central domain)"/>
    <property type="match status" value="1"/>
</dbReference>
<dbReference type="Proteomes" id="UP000023268">
    <property type="component" value="Unassembled WGS sequence"/>
</dbReference>
<dbReference type="GO" id="GO:0006189">
    <property type="term" value="P:'de novo' IMP biosynthetic process"/>
    <property type="evidence" value="ECO:0007669"/>
    <property type="project" value="UniProtKB-UniPathway"/>
</dbReference>
<evidence type="ECO:0000256" key="8">
    <source>
        <dbReference type="ARBA" id="ARBA00024477"/>
    </source>
</evidence>
<comment type="pathway">
    <text evidence="1 13">Purine metabolism; IMP biosynthesis via de novo pathway; 5-amino-1-(5-phospho-D-ribosyl)imidazole-4-carboxamide from 5-amino-1-(5-phospho-D-ribosyl)imidazole-4-carboxylate: step 2/2.</text>
</comment>
<dbReference type="FunFam" id="1.20.200.10:FF:000004">
    <property type="entry name" value="Adenylosuccinate lyase"/>
    <property type="match status" value="1"/>
</dbReference>
<dbReference type="PANTHER" id="PTHR43411:SF1">
    <property type="entry name" value="ADENYLOSUCCINATE LYASE"/>
    <property type="match status" value="1"/>
</dbReference>
<dbReference type="Gene3D" id="1.10.275.10">
    <property type="entry name" value="Fumarase/aspartase (N-terminal domain)"/>
    <property type="match status" value="1"/>
</dbReference>
<evidence type="ECO:0000256" key="6">
    <source>
        <dbReference type="ARBA" id="ARBA00022755"/>
    </source>
</evidence>
<dbReference type="GO" id="GO:0070626">
    <property type="term" value="F:(S)-2-(5-amino-1-(5-phospho-D-ribosyl)imidazole-4-carboxamido) succinate lyase (fumarate-forming) activity"/>
    <property type="evidence" value="ECO:0007669"/>
    <property type="project" value="RHEA"/>
</dbReference>
<dbReference type="EC" id="4.3.2.2" evidence="4 12"/>
<dbReference type="CDD" id="cd01598">
    <property type="entry name" value="PurB"/>
    <property type="match status" value="1"/>
</dbReference>
<dbReference type="PRINTS" id="PR00149">
    <property type="entry name" value="FUMRATELYASE"/>
</dbReference>
<dbReference type="InterPro" id="IPR004769">
    <property type="entry name" value="Pur_lyase"/>
</dbReference>
<comment type="function">
    <text evidence="9">Catalyzes two reactions in de novo purine nucleotide biosynthesis. Catalyzes the breakdown of 5-aminoimidazole- (N-succinylocarboxamide) ribotide (SAICAR or 2-[5-amino-1-(5-phospho-beta-D-ribosyl)imidazole-4-carboxamido]succinate) to 5-aminoimidazole-4-carboxamide ribotide (AICAR or 5-amino-1-(5-phospho-beta-D-ribosyl)imidazole-4-carboxamide) and fumarate, and of adenylosuccinate (ADS or N(6)-(1,2-dicarboxyethyl)-AMP) to adenosine monophosphate (AMP) and fumarate.</text>
</comment>
<dbReference type="InterPro" id="IPR022761">
    <property type="entry name" value="Fumarate_lyase_N"/>
</dbReference>
<evidence type="ECO:0000256" key="9">
    <source>
        <dbReference type="ARBA" id="ARBA00025012"/>
    </source>
</evidence>
<evidence type="ECO:0000313" key="17">
    <source>
        <dbReference type="Proteomes" id="UP000023268"/>
    </source>
</evidence>
<dbReference type="PROSITE" id="PS00163">
    <property type="entry name" value="FUMARATE_LYASES"/>
    <property type="match status" value="1"/>
</dbReference>
<proteinExistence type="inferred from homology"/>
<sequence>MTFSSISALSPLDGRYASRLAPLRPLMSEQGYMHRRVQVEVAWFIALSDAGLKEFPPLSPGARTYLLNLVKNFSETDGEAIKEIEKTTNHDVKAVEYWIKSRFEARPELQKASEFVHFACTSEDINNTSHALQLRSARDTVLLPALDKLLLKLRDMAHAYADVPMLSRTHGQSASPTTVGKELANVVVRLQGACDRIASVKILGKMNGAVGNYNAHLAAWPEFDWEAFAKKVVETPEPLGLGLKFQPYSIQIEPHDYMAELFDAIARANTILVDFSRDVWGYVSLGYFKQRLKAGEVGSSTMPHKVNPIDFENAEGNLGLANALLRHLSEKLPVSRWQRDLTDSTVLRNMGVAIGYAVLAYHSLAVGLGKLELNRERLAADLDAAWEVLAEPIQTVMRRYGVQGAYEKLKAATRGQSVTAADLHALIQSLDIPDADKQRLLALTPGAYTGKAAELAKRA</sequence>
<comment type="catalytic activity">
    <reaction evidence="8">
        <text>(2S)-2-[5-amino-1-(5-phospho-beta-D-ribosyl)imidazole-4-carboxamido]succinate = 5-amino-1-(5-phospho-beta-D-ribosyl)imidazole-4-carboxamide + fumarate</text>
        <dbReference type="Rhea" id="RHEA:23920"/>
        <dbReference type="ChEBI" id="CHEBI:29806"/>
        <dbReference type="ChEBI" id="CHEBI:58443"/>
        <dbReference type="ChEBI" id="CHEBI:58475"/>
        <dbReference type="EC" id="4.3.2.2"/>
    </reaction>
    <physiologicalReaction direction="left-to-right" evidence="8">
        <dbReference type="Rhea" id="RHEA:23921"/>
    </physiologicalReaction>
</comment>
<evidence type="ECO:0000313" key="16">
    <source>
        <dbReference type="EMBL" id="EYC49926.1"/>
    </source>
</evidence>
<dbReference type="InterPro" id="IPR000362">
    <property type="entry name" value="Fumarate_lyase_fam"/>
</dbReference>
<evidence type="ECO:0000259" key="14">
    <source>
        <dbReference type="Pfam" id="PF00206"/>
    </source>
</evidence>
<dbReference type="OrthoDB" id="9768878at2"/>
<dbReference type="InterPro" id="IPR024083">
    <property type="entry name" value="Fumarase/histidase_N"/>
</dbReference>
<comment type="caution">
    <text evidence="16">The sequence shown here is derived from an EMBL/GenBank/DDBJ whole genome shotgun (WGS) entry which is preliminary data.</text>
</comment>
<dbReference type="NCBIfam" id="NF006764">
    <property type="entry name" value="PRK09285.1"/>
    <property type="match status" value="1"/>
</dbReference>
<gene>
    <name evidence="16" type="ORF">AZ34_01765</name>
</gene>
<feature type="domain" description="Fumarate lyase N-terminal" evidence="14">
    <location>
        <begin position="18"/>
        <end position="316"/>
    </location>
</feature>
<reference evidence="16 17" key="1">
    <citation type="submission" date="2014-02" db="EMBL/GenBank/DDBJ databases">
        <title>Draft Genome of Hylemonella gracilis isolated from the Niagara River.</title>
        <authorList>
            <person name="Pawlowski D.R."/>
            <person name="Koudelka G.B."/>
        </authorList>
    </citation>
    <scope>NUCLEOTIDE SEQUENCE [LARGE SCALE GENOMIC DNA]</scope>
    <source>
        <strain evidence="16 17">Niagara R</strain>
    </source>
</reference>
<dbReference type="AlphaFoldDB" id="A0A016XDN1"/>
<evidence type="ECO:0000256" key="12">
    <source>
        <dbReference type="NCBIfam" id="TIGR00928"/>
    </source>
</evidence>
<evidence type="ECO:0000256" key="10">
    <source>
        <dbReference type="ARBA" id="ARBA00030717"/>
    </source>
</evidence>
<feature type="domain" description="Adenylosuccinate lyase PurB C-terminal" evidence="15">
    <location>
        <begin position="335"/>
        <end position="449"/>
    </location>
</feature>
<dbReference type="Gene3D" id="1.10.40.30">
    <property type="entry name" value="Fumarase/aspartase (C-terminal domain)"/>
    <property type="match status" value="1"/>
</dbReference>